<dbReference type="GO" id="GO:0004252">
    <property type="term" value="F:serine-type endopeptidase activity"/>
    <property type="evidence" value="ECO:0007669"/>
    <property type="project" value="InterPro"/>
</dbReference>
<keyword evidence="2" id="KW-0732">Signal</keyword>
<keyword evidence="5" id="KW-1185">Reference proteome</keyword>
<dbReference type="SUPFAM" id="SSF52743">
    <property type="entry name" value="Subtilisin-like"/>
    <property type="match status" value="1"/>
</dbReference>
<dbReference type="InterPro" id="IPR036852">
    <property type="entry name" value="Peptidase_S8/S53_dom_sf"/>
</dbReference>
<dbReference type="InterPro" id="IPR045051">
    <property type="entry name" value="SBT"/>
</dbReference>
<comment type="caution">
    <text evidence="4">The sequence shown here is derived from an EMBL/GenBank/DDBJ whole genome shotgun (WGS) entry which is preliminary data.</text>
</comment>
<evidence type="ECO:0000256" key="1">
    <source>
        <dbReference type="ARBA" id="ARBA00011073"/>
    </source>
</evidence>
<evidence type="ECO:0000313" key="5">
    <source>
        <dbReference type="Proteomes" id="UP000607653"/>
    </source>
</evidence>
<organism evidence="4 5">
    <name type="scientific">Nelumbo nucifera</name>
    <name type="common">Sacred lotus</name>
    <dbReference type="NCBI Taxonomy" id="4432"/>
    <lineage>
        <taxon>Eukaryota</taxon>
        <taxon>Viridiplantae</taxon>
        <taxon>Streptophyta</taxon>
        <taxon>Embryophyta</taxon>
        <taxon>Tracheophyta</taxon>
        <taxon>Spermatophyta</taxon>
        <taxon>Magnoliopsida</taxon>
        <taxon>Proteales</taxon>
        <taxon>Nelumbonaceae</taxon>
        <taxon>Nelumbo</taxon>
    </lineage>
</organism>
<dbReference type="GO" id="GO:0006508">
    <property type="term" value="P:proteolysis"/>
    <property type="evidence" value="ECO:0007669"/>
    <property type="project" value="InterPro"/>
</dbReference>
<dbReference type="PROSITE" id="PS51892">
    <property type="entry name" value="SUBTILASE"/>
    <property type="match status" value="1"/>
</dbReference>
<gene>
    <name evidence="4" type="ORF">HUJ06_012190</name>
</gene>
<name>A0A822YPS1_NELNU</name>
<dbReference type="Gene3D" id="3.50.30.30">
    <property type="match status" value="1"/>
</dbReference>
<dbReference type="PANTHER" id="PTHR10795">
    <property type="entry name" value="PROPROTEIN CONVERTASE SUBTILISIN/KEXIN"/>
    <property type="match status" value="1"/>
</dbReference>
<evidence type="ECO:0000256" key="3">
    <source>
        <dbReference type="PROSITE-ProRule" id="PRU01240"/>
    </source>
</evidence>
<reference evidence="4 5" key="1">
    <citation type="journal article" date="2020" name="Mol. Biol. Evol.">
        <title>Distinct Expression and Methylation Patterns for Genes with Different Fates following a Single Whole-Genome Duplication in Flowering Plants.</title>
        <authorList>
            <person name="Shi T."/>
            <person name="Rahmani R.S."/>
            <person name="Gugger P.F."/>
            <person name="Wang M."/>
            <person name="Li H."/>
            <person name="Zhang Y."/>
            <person name="Li Z."/>
            <person name="Wang Q."/>
            <person name="Van de Peer Y."/>
            <person name="Marchal K."/>
            <person name="Chen J."/>
        </authorList>
    </citation>
    <scope>NUCLEOTIDE SEQUENCE [LARGE SCALE GENOMIC DNA]</scope>
    <source>
        <tissue evidence="4">Leaf</tissue>
    </source>
</reference>
<evidence type="ECO:0000256" key="2">
    <source>
        <dbReference type="ARBA" id="ARBA00022729"/>
    </source>
</evidence>
<proteinExistence type="inferred from homology"/>
<dbReference type="Gene3D" id="3.40.50.200">
    <property type="entry name" value="Peptidase S8/S53 domain"/>
    <property type="match status" value="1"/>
</dbReference>
<dbReference type="EMBL" id="DUZY01000003">
    <property type="protein sequence ID" value="DAD33339.1"/>
    <property type="molecule type" value="Genomic_DNA"/>
</dbReference>
<evidence type="ECO:0000313" key="4">
    <source>
        <dbReference type="EMBL" id="DAD33339.1"/>
    </source>
</evidence>
<dbReference type="AlphaFoldDB" id="A0A822YPS1"/>
<comment type="similarity">
    <text evidence="1 3">Belongs to the peptidase S8 family.</text>
</comment>
<protein>
    <recommendedName>
        <fullName evidence="6">Peptidase S8/S53 domain-containing protein</fullName>
    </recommendedName>
</protein>
<dbReference type="Proteomes" id="UP000607653">
    <property type="component" value="Unassembled WGS sequence"/>
</dbReference>
<comment type="caution">
    <text evidence="3">Lacks conserved residue(s) required for the propagation of feature annotation.</text>
</comment>
<evidence type="ECO:0008006" key="6">
    <source>
        <dbReference type="Google" id="ProtNLM"/>
    </source>
</evidence>
<accession>A0A822YPS1</accession>
<sequence length="94" mass="9673">MSIGGHTGPYISDSIAIGSFHAMKSGILTSAAVGNFGPSAGTVSNYAPGILTVAARTTDREFRNKVVLGNGKSVYGVVIDSVSKQKFLSSYKGC</sequence>